<organism evidence="1">
    <name type="scientific">Mesocestoides corti</name>
    <name type="common">Flatworm</name>
    <dbReference type="NCBI Taxonomy" id="53468"/>
    <lineage>
        <taxon>Eukaryota</taxon>
        <taxon>Metazoa</taxon>
        <taxon>Spiralia</taxon>
        <taxon>Lophotrochozoa</taxon>
        <taxon>Platyhelminthes</taxon>
        <taxon>Cestoda</taxon>
        <taxon>Eucestoda</taxon>
        <taxon>Cyclophyllidea</taxon>
        <taxon>Mesocestoididae</taxon>
        <taxon>Mesocestoides</taxon>
    </lineage>
</organism>
<dbReference type="WBParaSite" id="MCU_000566-RH">
    <property type="protein sequence ID" value="MCU_000566-RH"/>
    <property type="gene ID" value="MCU_000566"/>
</dbReference>
<evidence type="ECO:0000313" key="1">
    <source>
        <dbReference type="WBParaSite" id="MCU_000566-RH"/>
    </source>
</evidence>
<dbReference type="AlphaFoldDB" id="A0A5K3EHH2"/>
<name>A0A5K3EHH2_MESCO</name>
<dbReference type="PANTHER" id="PTHR31859">
    <property type="entry name" value="TETRATRICOPEPTIDE REPEAT PROTEIN 39 FAMILY MEMBER"/>
    <property type="match status" value="1"/>
</dbReference>
<reference evidence="1" key="1">
    <citation type="submission" date="2019-11" db="UniProtKB">
        <authorList>
            <consortium name="WormBaseParasite"/>
        </authorList>
    </citation>
    <scope>IDENTIFICATION</scope>
</reference>
<dbReference type="InterPro" id="IPR019412">
    <property type="entry name" value="IML2/TPR_39"/>
</dbReference>
<dbReference type="Pfam" id="PF10300">
    <property type="entry name" value="Iml2-TPR_39"/>
    <property type="match status" value="1"/>
</dbReference>
<dbReference type="PANTHER" id="PTHR31859:SF9">
    <property type="entry name" value="TETRATRICOPEPTIDE REPEAT PROTEIN 39B"/>
    <property type="match status" value="1"/>
</dbReference>
<protein>
    <submittedName>
        <fullName evidence="1">Tetratricopeptide repeat (TPR)-like superfamily protein</fullName>
    </submittedName>
</protein>
<proteinExistence type="predicted"/>
<accession>A0A5K3EHH2</accession>
<sequence length="160" mass="17592">MLGTEANGNPSSSDNVKDDVPLLEGIRASELVLTLFLHNKFNDAKTTAQSLADRSMYHAVSYGTMLHLQATATLEPSDLEAATRQIKHAVKVCLTKRRKGKFTDNFSKSTAKAKTAFYASYTEERTWPNATGTTRANFIPAFSRQTAKSTELCSLSYCNS</sequence>